<sequence length="146" mass="16970">MARLSYIFSNYGIPLYTVYLEAVLSTDLSVRPLLAFVNLRKHGGRTRFRRWSTKRYENVSRKKGFSNLRAGEILILLDGKEICDVRIINSLNRFIEIKTTRDTYWGTPAINNRYNNAQSSELWLRGLLDCQRVDLGVYIKLAVVYS</sequence>
<protein>
    <submittedName>
        <fullName evidence="1">Uncharacterized protein</fullName>
    </submittedName>
</protein>
<name>A0A9D4JX17_DREPO</name>
<gene>
    <name evidence="1" type="ORF">DPMN_125292</name>
</gene>
<reference evidence="1" key="2">
    <citation type="submission" date="2020-11" db="EMBL/GenBank/DDBJ databases">
        <authorList>
            <person name="McCartney M.A."/>
            <person name="Auch B."/>
            <person name="Kono T."/>
            <person name="Mallez S."/>
            <person name="Becker A."/>
            <person name="Gohl D.M."/>
            <person name="Silverstein K.A.T."/>
            <person name="Koren S."/>
            <person name="Bechman K.B."/>
            <person name="Herman A."/>
            <person name="Abrahante J.E."/>
            <person name="Garbe J."/>
        </authorList>
    </citation>
    <scope>NUCLEOTIDE SEQUENCE</scope>
    <source>
        <strain evidence="1">Duluth1</strain>
        <tissue evidence="1">Whole animal</tissue>
    </source>
</reference>
<evidence type="ECO:0000313" key="1">
    <source>
        <dbReference type="EMBL" id="KAH3823488.1"/>
    </source>
</evidence>
<dbReference type="Proteomes" id="UP000828390">
    <property type="component" value="Unassembled WGS sequence"/>
</dbReference>
<comment type="caution">
    <text evidence="1">The sequence shown here is derived from an EMBL/GenBank/DDBJ whole genome shotgun (WGS) entry which is preliminary data.</text>
</comment>
<dbReference type="EMBL" id="JAIWYP010000005">
    <property type="protein sequence ID" value="KAH3823488.1"/>
    <property type="molecule type" value="Genomic_DNA"/>
</dbReference>
<evidence type="ECO:0000313" key="2">
    <source>
        <dbReference type="Proteomes" id="UP000828390"/>
    </source>
</evidence>
<proteinExistence type="predicted"/>
<accession>A0A9D4JX17</accession>
<reference evidence="1" key="1">
    <citation type="journal article" date="2019" name="bioRxiv">
        <title>The Genome of the Zebra Mussel, Dreissena polymorpha: A Resource for Invasive Species Research.</title>
        <authorList>
            <person name="McCartney M.A."/>
            <person name="Auch B."/>
            <person name="Kono T."/>
            <person name="Mallez S."/>
            <person name="Zhang Y."/>
            <person name="Obille A."/>
            <person name="Becker A."/>
            <person name="Abrahante J.E."/>
            <person name="Garbe J."/>
            <person name="Badalamenti J.P."/>
            <person name="Herman A."/>
            <person name="Mangelson H."/>
            <person name="Liachko I."/>
            <person name="Sullivan S."/>
            <person name="Sone E.D."/>
            <person name="Koren S."/>
            <person name="Silverstein K.A.T."/>
            <person name="Beckman K.B."/>
            <person name="Gohl D.M."/>
        </authorList>
    </citation>
    <scope>NUCLEOTIDE SEQUENCE</scope>
    <source>
        <strain evidence="1">Duluth1</strain>
        <tissue evidence="1">Whole animal</tissue>
    </source>
</reference>
<dbReference type="AlphaFoldDB" id="A0A9D4JX17"/>
<keyword evidence="2" id="KW-1185">Reference proteome</keyword>
<organism evidence="1 2">
    <name type="scientific">Dreissena polymorpha</name>
    <name type="common">Zebra mussel</name>
    <name type="synonym">Mytilus polymorpha</name>
    <dbReference type="NCBI Taxonomy" id="45954"/>
    <lineage>
        <taxon>Eukaryota</taxon>
        <taxon>Metazoa</taxon>
        <taxon>Spiralia</taxon>
        <taxon>Lophotrochozoa</taxon>
        <taxon>Mollusca</taxon>
        <taxon>Bivalvia</taxon>
        <taxon>Autobranchia</taxon>
        <taxon>Heteroconchia</taxon>
        <taxon>Euheterodonta</taxon>
        <taxon>Imparidentia</taxon>
        <taxon>Neoheterodontei</taxon>
        <taxon>Myida</taxon>
        <taxon>Dreissenoidea</taxon>
        <taxon>Dreissenidae</taxon>
        <taxon>Dreissena</taxon>
    </lineage>
</organism>